<dbReference type="NCBIfam" id="TIGR02289">
    <property type="entry name" value="M3_not_pepF"/>
    <property type="match status" value="1"/>
</dbReference>
<gene>
    <name evidence="8" type="ORF">MNBD_UNCLBAC01-915</name>
</gene>
<evidence type="ECO:0000259" key="7">
    <source>
        <dbReference type="Pfam" id="PF01432"/>
    </source>
</evidence>
<comment type="cofactor">
    <cofactor evidence="1">
        <name>Zn(2+)</name>
        <dbReference type="ChEBI" id="CHEBI:29105"/>
    </cofactor>
</comment>
<evidence type="ECO:0000256" key="3">
    <source>
        <dbReference type="ARBA" id="ARBA00022723"/>
    </source>
</evidence>
<name>A0A3B1DEW1_9ZZZZ</name>
<dbReference type="EC" id="3.4.24.-" evidence="8"/>
<dbReference type="SUPFAM" id="SSF55486">
    <property type="entry name" value="Metalloproteases ('zincins'), catalytic domain"/>
    <property type="match status" value="1"/>
</dbReference>
<dbReference type="GO" id="GO:0004222">
    <property type="term" value="F:metalloendopeptidase activity"/>
    <property type="evidence" value="ECO:0007669"/>
    <property type="project" value="InterPro"/>
</dbReference>
<evidence type="ECO:0000256" key="1">
    <source>
        <dbReference type="ARBA" id="ARBA00001947"/>
    </source>
</evidence>
<dbReference type="GO" id="GO:0006518">
    <property type="term" value="P:peptide metabolic process"/>
    <property type="evidence" value="ECO:0007669"/>
    <property type="project" value="TreeGrafter"/>
</dbReference>
<dbReference type="AlphaFoldDB" id="A0A3B1DEW1"/>
<dbReference type="CDD" id="cd09606">
    <property type="entry name" value="M3B_PepF"/>
    <property type="match status" value="1"/>
</dbReference>
<keyword evidence="2" id="KW-0645">Protease</keyword>
<keyword evidence="4 8" id="KW-0378">Hydrolase</keyword>
<dbReference type="Gene3D" id="1.10.1370.30">
    <property type="match status" value="1"/>
</dbReference>
<evidence type="ECO:0000256" key="4">
    <source>
        <dbReference type="ARBA" id="ARBA00022801"/>
    </source>
</evidence>
<proteinExistence type="predicted"/>
<protein>
    <submittedName>
        <fullName evidence="8">Oligoendopeptidase F</fullName>
        <ecNumber evidence="8">3.4.24.-</ecNumber>
    </submittedName>
</protein>
<dbReference type="PANTHER" id="PTHR11804">
    <property type="entry name" value="PROTEASE M3 THIMET OLIGOPEPTIDASE-RELATED"/>
    <property type="match status" value="1"/>
</dbReference>
<evidence type="ECO:0000256" key="2">
    <source>
        <dbReference type="ARBA" id="ARBA00022670"/>
    </source>
</evidence>
<keyword evidence="3" id="KW-0479">Metal-binding</keyword>
<evidence type="ECO:0000256" key="6">
    <source>
        <dbReference type="ARBA" id="ARBA00023049"/>
    </source>
</evidence>
<feature type="domain" description="Peptidase M3A/M3B catalytic" evidence="7">
    <location>
        <begin position="179"/>
        <end position="558"/>
    </location>
</feature>
<dbReference type="EMBL" id="UOGJ01000127">
    <property type="protein sequence ID" value="VAX37391.1"/>
    <property type="molecule type" value="Genomic_DNA"/>
</dbReference>
<dbReference type="GO" id="GO:0006508">
    <property type="term" value="P:proteolysis"/>
    <property type="evidence" value="ECO:0007669"/>
    <property type="project" value="UniProtKB-KW"/>
</dbReference>
<dbReference type="InterPro" id="IPR045090">
    <property type="entry name" value="Pept_M3A_M3B"/>
</dbReference>
<dbReference type="Pfam" id="PF01432">
    <property type="entry name" value="Peptidase_M3"/>
    <property type="match status" value="1"/>
</dbReference>
<evidence type="ECO:0000256" key="5">
    <source>
        <dbReference type="ARBA" id="ARBA00022833"/>
    </source>
</evidence>
<accession>A0A3B1DEW1</accession>
<evidence type="ECO:0000313" key="8">
    <source>
        <dbReference type="EMBL" id="VAX37391.1"/>
    </source>
</evidence>
<dbReference type="PANTHER" id="PTHR11804:SF48">
    <property type="entry name" value="PUTATIVE-RELATED"/>
    <property type="match status" value="1"/>
</dbReference>
<dbReference type="InterPro" id="IPR001567">
    <property type="entry name" value="Pept_M3A_M3B_dom"/>
</dbReference>
<keyword evidence="6" id="KW-0482">Metalloprotease</keyword>
<sequence length="572" mass="66475">MSSLSKLPHYQKRQFISENIDLTSVETVKKFYTELIKINITSTEQFEQWLLHRSELEAALDQTGSILYIEMTCQTDDTEKADAYKNFIEIISPVTKPLNDQLNQQYFKALEQFPLDEQHYAVLTRATKADIELFVEKNVELQTKVELLSQEYQTICGGMTVEFDGQERTLPEMGKFLLEPDRNLRERAWKASAARRLKEKDKLDDIFDRMLHLRHTIAQNADCQNFCEYKFRSLQRFDYTPEQCKEYHTTVEQIVLPLWKEILKKRQHNMKLDYLKPWDTAVDPLGREPLKPFEKVSELINGCQKIFNHVDPQLGAQFQEMQDLGVLDLESRKGKAPGGYQSTLNESRKPFIFMNAVGVDSDINTLLHEGGHAFHALACAHDSLLDYRHGPMEFCEVASMGMELLAGEYLSEFYNKEDAQRSRMDHLEDALSVLVWVATIDAFQHWIYENPKHTASDRKKAWLDIHNRFSTGCINWGGQEEEHAYLWHRQLHIFEVPFYYIEYGIAQLGALQLWFNAKKDWDTALGQYRQALALGGSKPLPKLFETAGLQFDFSEKTIKPIVEAVKKELNFS</sequence>
<dbReference type="GO" id="GO:0046872">
    <property type="term" value="F:metal ion binding"/>
    <property type="evidence" value="ECO:0007669"/>
    <property type="project" value="UniProtKB-KW"/>
</dbReference>
<dbReference type="InterPro" id="IPR011976">
    <property type="entry name" value="Pept_M3B_oligopep-rel"/>
</dbReference>
<organism evidence="8">
    <name type="scientific">hydrothermal vent metagenome</name>
    <dbReference type="NCBI Taxonomy" id="652676"/>
    <lineage>
        <taxon>unclassified sequences</taxon>
        <taxon>metagenomes</taxon>
        <taxon>ecological metagenomes</taxon>
    </lineage>
</organism>
<keyword evidence="5" id="KW-0862">Zinc</keyword>
<reference evidence="8" key="1">
    <citation type="submission" date="2018-06" db="EMBL/GenBank/DDBJ databases">
        <authorList>
            <person name="Zhirakovskaya E."/>
        </authorList>
    </citation>
    <scope>NUCLEOTIDE SEQUENCE</scope>
</reference>